<comment type="subcellular location">
    <subcellularLocation>
        <location evidence="1">Cytoplasm</location>
    </subcellularLocation>
</comment>
<proteinExistence type="predicted"/>
<dbReference type="Proteomes" id="UP001634394">
    <property type="component" value="Unassembled WGS sequence"/>
</dbReference>
<keyword evidence="2" id="KW-0963">Cytoplasm</keyword>
<dbReference type="InterPro" id="IPR012983">
    <property type="entry name" value="PHR"/>
</dbReference>
<organism evidence="4 5">
    <name type="scientific">Sinanodonta woodiana</name>
    <name type="common">Chinese pond mussel</name>
    <name type="synonym">Anodonta woodiana</name>
    <dbReference type="NCBI Taxonomy" id="1069815"/>
    <lineage>
        <taxon>Eukaryota</taxon>
        <taxon>Metazoa</taxon>
        <taxon>Spiralia</taxon>
        <taxon>Lophotrochozoa</taxon>
        <taxon>Mollusca</taxon>
        <taxon>Bivalvia</taxon>
        <taxon>Autobranchia</taxon>
        <taxon>Heteroconchia</taxon>
        <taxon>Palaeoheterodonta</taxon>
        <taxon>Unionida</taxon>
        <taxon>Unionoidea</taxon>
        <taxon>Unionidae</taxon>
        <taxon>Unioninae</taxon>
        <taxon>Sinanodonta</taxon>
    </lineage>
</organism>
<dbReference type="Gene3D" id="1.25.40.420">
    <property type="match status" value="1"/>
</dbReference>
<keyword evidence="5" id="KW-1185">Reference proteome</keyword>
<name>A0ABD3UXI2_SINWO</name>
<dbReference type="InterPro" id="IPR000210">
    <property type="entry name" value="BTB/POZ_dom"/>
</dbReference>
<dbReference type="GO" id="GO:0005737">
    <property type="term" value="C:cytoplasm"/>
    <property type="evidence" value="ECO:0007669"/>
    <property type="project" value="UniProtKB-SubCell"/>
</dbReference>
<dbReference type="Pfam" id="PF00651">
    <property type="entry name" value="BTB"/>
    <property type="match status" value="1"/>
</dbReference>
<comment type="caution">
    <text evidence="4">The sequence shown here is derived from an EMBL/GenBank/DDBJ whole genome shotgun (WGS) entry which is preliminary data.</text>
</comment>
<dbReference type="PANTHER" id="PTHR45774">
    <property type="entry name" value="BTB/POZ DOMAIN-CONTAINING"/>
    <property type="match status" value="1"/>
</dbReference>
<dbReference type="PROSITE" id="PS50097">
    <property type="entry name" value="BTB"/>
    <property type="match status" value="1"/>
</dbReference>
<gene>
    <name evidence="4" type="ORF">ACJMK2_017214</name>
</gene>
<dbReference type="AlphaFoldDB" id="A0ABD3UXI2"/>
<accession>A0ABD3UXI2</accession>
<dbReference type="EMBL" id="JBJQND010000015">
    <property type="protein sequence ID" value="KAL3853691.1"/>
    <property type="molecule type" value="Genomic_DNA"/>
</dbReference>
<evidence type="ECO:0000256" key="2">
    <source>
        <dbReference type="ARBA" id="ARBA00022490"/>
    </source>
</evidence>
<dbReference type="InterPro" id="IPR011705">
    <property type="entry name" value="BACK"/>
</dbReference>
<evidence type="ECO:0000256" key="1">
    <source>
        <dbReference type="ARBA" id="ARBA00004496"/>
    </source>
</evidence>
<dbReference type="Gene3D" id="3.30.710.10">
    <property type="entry name" value="Potassium Channel Kv1.1, Chain A"/>
    <property type="match status" value="1"/>
</dbReference>
<dbReference type="SMART" id="SM00875">
    <property type="entry name" value="BACK"/>
    <property type="match status" value="1"/>
</dbReference>
<dbReference type="InterPro" id="IPR038648">
    <property type="entry name" value="PHR_sf"/>
</dbReference>
<dbReference type="Pfam" id="PF08005">
    <property type="entry name" value="PHR"/>
    <property type="match status" value="1"/>
</dbReference>
<evidence type="ECO:0000313" key="5">
    <source>
        <dbReference type="Proteomes" id="UP001634394"/>
    </source>
</evidence>
<dbReference type="InterPro" id="IPR011333">
    <property type="entry name" value="SKP1/BTB/POZ_sf"/>
</dbReference>
<dbReference type="PANTHER" id="PTHR45774:SF4">
    <property type="entry name" value="AXUNDEAD, ISOFORM F"/>
    <property type="match status" value="1"/>
</dbReference>
<evidence type="ECO:0000259" key="3">
    <source>
        <dbReference type="PROSITE" id="PS50097"/>
    </source>
</evidence>
<dbReference type="Gene3D" id="2.60.120.820">
    <property type="entry name" value="PHR domain"/>
    <property type="match status" value="1"/>
</dbReference>
<dbReference type="EMBL" id="JBJQND010000015">
    <property type="protein sequence ID" value="KAL3853692.1"/>
    <property type="molecule type" value="Genomic_DNA"/>
</dbReference>
<sequence length="453" mass="51609">MMASMVTEPPIDWQENKSLVEACRHMNEQQIMCDVTFLVGESSEPMSAHKFILICRSSVFYSMFCGPLAERNTEICIPDIQPDAFRLLLRYMYTDETELTADNVLPLLYAAKKYNLKGLVRNSLAFLQEGRSVENICVIFEQAYIYDDEEFMKTSLEFINVNGRSVLQSAAFLELSPDCVKKIVSADELHTDERTVLESVVKWGEAQCKKKNIEPSPTSIRSAIGDILYLIRFPLLEESYFTNVVSDMSILSDSEMVELFKYFYKSGATVQKFVSRERNVSDSVAKHTFPKHNNQEERTIQTCIRFQNVCDDGSWYCGGEPDAIGFFTNQNISLHGVLVYGSYIGEGRYDITCTVYENEDTELLQIKTYIRTSEHQPTYPILFENSVKINQGRRYTILIRVVCPEGMDTYQGKNGTQSVGVGNVKFNFFKSKLSRNGTDTKMGNIPGILFTTE</sequence>
<evidence type="ECO:0000313" key="4">
    <source>
        <dbReference type="EMBL" id="KAL3853691.1"/>
    </source>
</evidence>
<dbReference type="SUPFAM" id="SSF54695">
    <property type="entry name" value="POZ domain"/>
    <property type="match status" value="1"/>
</dbReference>
<protein>
    <recommendedName>
        <fullName evidence="3">BTB domain-containing protein</fullName>
    </recommendedName>
</protein>
<dbReference type="Pfam" id="PF07707">
    <property type="entry name" value="BACK"/>
    <property type="match status" value="1"/>
</dbReference>
<dbReference type="SMART" id="SM00225">
    <property type="entry name" value="BTB"/>
    <property type="match status" value="1"/>
</dbReference>
<reference evidence="4 5" key="1">
    <citation type="submission" date="2024-11" db="EMBL/GenBank/DDBJ databases">
        <title>Chromosome-level genome assembly of the freshwater bivalve Anodonta woodiana.</title>
        <authorList>
            <person name="Chen X."/>
        </authorList>
    </citation>
    <scope>NUCLEOTIDE SEQUENCE [LARGE SCALE GENOMIC DNA]</scope>
    <source>
        <strain evidence="4">MN2024</strain>
        <tissue evidence="4">Gills</tissue>
    </source>
</reference>
<feature type="domain" description="BTB" evidence="3">
    <location>
        <begin position="33"/>
        <end position="101"/>
    </location>
</feature>